<protein>
    <submittedName>
        <fullName evidence="2">Uncharacterized protein</fullName>
    </submittedName>
</protein>
<keyword evidence="3" id="KW-1185">Reference proteome</keyword>
<accession>A0AAD1Y6T2</accession>
<sequence>MNGAKGIKGDKNDHVVIHSYLTNIHAYCERKKKKKAECTKSHDQGFQSLEMDKNQNFRSTKNITGQFKEESLRSSIESLPTTQNDKISKQKLKYNIYELYSKKRKKSNKNKKMIFKSSKLVDTDAASTLYTQDTKRWKIGVEQPENRLSFMKRMQNNKTTKTNKEKSCVIQKSNKKNLKESSIRILKANSIDKREKKNTCKSLQMTDVKRKTLHKSVMPKVRTGLPPDEKDSSQKRSLMDHFERVKPSKVFSETSPNASITSVPKEFLTDTSGMEETEKRGLCKRFHTKSQYSAPTGQGYKSPTRKQSNINQYEIPVATYDEDYSFQNSRQAGNYKCSLWKIQQTKINNNIKKITQNREQEETNLSSHSLANPLMKRPQMGAYKSNRKETILRLDRRSTEATPSDRAKGSAFSSRNNTKILPDGYSLPREDSQHDQKSVEKDNRRNKLLYSNKNDDDYYCPQIKNNFQVKKDTADFFLLNSTPSEEKKLTISGISSRKNDNAVAPSAIYRVPARKKEYLPWKGNTKEGRFQPMSPHYAYKKLNGVPQYEYLVRAERVRERSCNSSKIKSHCI</sequence>
<comment type="caution">
    <text evidence="2">The sequence shown here is derived from an EMBL/GenBank/DDBJ whole genome shotgun (WGS) entry which is preliminary data.</text>
</comment>
<dbReference type="AlphaFoldDB" id="A0AAD1Y6T2"/>
<dbReference type="EMBL" id="CAMPGE010027827">
    <property type="protein sequence ID" value="CAI2385420.1"/>
    <property type="molecule type" value="Genomic_DNA"/>
</dbReference>
<name>A0AAD1Y6T2_EUPCR</name>
<dbReference type="Proteomes" id="UP001295684">
    <property type="component" value="Unassembled WGS sequence"/>
</dbReference>
<gene>
    <name evidence="2" type="ORF">ECRASSUSDP1_LOCUS26984</name>
</gene>
<feature type="compositionally biased region" description="Polar residues" evidence="1">
    <location>
        <begin position="289"/>
        <end position="308"/>
    </location>
</feature>
<proteinExistence type="predicted"/>
<feature type="region of interest" description="Disordered" evidence="1">
    <location>
        <begin position="271"/>
        <end position="308"/>
    </location>
</feature>
<evidence type="ECO:0000313" key="2">
    <source>
        <dbReference type="EMBL" id="CAI2385420.1"/>
    </source>
</evidence>
<evidence type="ECO:0000313" key="3">
    <source>
        <dbReference type="Proteomes" id="UP001295684"/>
    </source>
</evidence>
<feature type="region of interest" description="Disordered" evidence="1">
    <location>
        <begin position="357"/>
        <end position="446"/>
    </location>
</feature>
<evidence type="ECO:0000256" key="1">
    <source>
        <dbReference type="SAM" id="MobiDB-lite"/>
    </source>
</evidence>
<feature type="compositionally biased region" description="Basic and acidic residues" evidence="1">
    <location>
        <begin position="428"/>
        <end position="445"/>
    </location>
</feature>
<organism evidence="2 3">
    <name type="scientific">Euplotes crassus</name>
    <dbReference type="NCBI Taxonomy" id="5936"/>
    <lineage>
        <taxon>Eukaryota</taxon>
        <taxon>Sar</taxon>
        <taxon>Alveolata</taxon>
        <taxon>Ciliophora</taxon>
        <taxon>Intramacronucleata</taxon>
        <taxon>Spirotrichea</taxon>
        <taxon>Hypotrichia</taxon>
        <taxon>Euplotida</taxon>
        <taxon>Euplotidae</taxon>
        <taxon>Moneuplotes</taxon>
    </lineage>
</organism>
<feature type="compositionally biased region" description="Basic and acidic residues" evidence="1">
    <location>
        <begin position="386"/>
        <end position="408"/>
    </location>
</feature>
<reference evidence="2" key="1">
    <citation type="submission" date="2023-07" db="EMBL/GenBank/DDBJ databases">
        <authorList>
            <consortium name="AG Swart"/>
            <person name="Singh M."/>
            <person name="Singh A."/>
            <person name="Seah K."/>
            <person name="Emmerich C."/>
        </authorList>
    </citation>
    <scope>NUCLEOTIDE SEQUENCE</scope>
    <source>
        <strain evidence="2">DP1</strain>
    </source>
</reference>